<evidence type="ECO:0000313" key="1">
    <source>
        <dbReference type="EMBL" id="KAJ0011137.1"/>
    </source>
</evidence>
<keyword evidence="2" id="KW-1185">Reference proteome</keyword>
<gene>
    <name evidence="1" type="ORF">Pint_33292</name>
</gene>
<dbReference type="Proteomes" id="UP001163603">
    <property type="component" value="Chromosome 14"/>
</dbReference>
<comment type="caution">
    <text evidence="1">The sequence shown here is derived from an EMBL/GenBank/DDBJ whole genome shotgun (WGS) entry which is preliminary data.</text>
</comment>
<reference evidence="2" key="1">
    <citation type="journal article" date="2023" name="G3 (Bethesda)">
        <title>Genome assembly and association tests identify interacting loci associated with vigor, precocity, and sex in interspecific pistachio rootstocks.</title>
        <authorList>
            <person name="Palmer W."/>
            <person name="Jacygrad E."/>
            <person name="Sagayaradj S."/>
            <person name="Cavanaugh K."/>
            <person name="Han R."/>
            <person name="Bertier L."/>
            <person name="Beede B."/>
            <person name="Kafkas S."/>
            <person name="Golino D."/>
            <person name="Preece J."/>
            <person name="Michelmore R."/>
        </authorList>
    </citation>
    <scope>NUCLEOTIDE SEQUENCE [LARGE SCALE GENOMIC DNA]</scope>
</reference>
<protein>
    <submittedName>
        <fullName evidence="1">Uncharacterized protein</fullName>
    </submittedName>
</protein>
<dbReference type="EMBL" id="CM047749">
    <property type="protein sequence ID" value="KAJ0011137.1"/>
    <property type="molecule type" value="Genomic_DNA"/>
</dbReference>
<evidence type="ECO:0000313" key="2">
    <source>
        <dbReference type="Proteomes" id="UP001163603"/>
    </source>
</evidence>
<accession>A0ACC0X6G5</accession>
<sequence length="11" mass="1444">MTTWEKRLFEC</sequence>
<name>A0ACC0X6G5_9ROSI</name>
<proteinExistence type="predicted"/>
<organism evidence="1 2">
    <name type="scientific">Pistacia integerrima</name>
    <dbReference type="NCBI Taxonomy" id="434235"/>
    <lineage>
        <taxon>Eukaryota</taxon>
        <taxon>Viridiplantae</taxon>
        <taxon>Streptophyta</taxon>
        <taxon>Embryophyta</taxon>
        <taxon>Tracheophyta</taxon>
        <taxon>Spermatophyta</taxon>
        <taxon>Magnoliopsida</taxon>
        <taxon>eudicotyledons</taxon>
        <taxon>Gunneridae</taxon>
        <taxon>Pentapetalae</taxon>
        <taxon>rosids</taxon>
        <taxon>malvids</taxon>
        <taxon>Sapindales</taxon>
        <taxon>Anacardiaceae</taxon>
        <taxon>Pistacia</taxon>
    </lineage>
</organism>